<name>A0A0F9MUQ2_9ZZZZ</name>
<dbReference type="InterPro" id="IPR036116">
    <property type="entry name" value="FN3_sf"/>
</dbReference>
<sequence length="2104" mass="222452">NGGSGYGAYRASGGSNYGALPELPTFGSGGGGGYDAGGGDGSAGGGLININASRANIDGTILANGTNLNYGGHGGAGSGGGIFIKTMSGINAGNISAKGGRGGTSARGTGGSGAGGRVVVKAVSDTGTPDVSGGPRLAYAGTEGGTGTYDMEAFVYDSSSGLIGGTGSNDVGLQFNAGRKVDWQRLEWDADPLQAGQNIEFQIRTADSLAGLASANYVGPDGTGSTWFNANEKIIPDSVAGSRFAEIMVKLSSDGSNTPMLHSVELNYQTLVASSQDLSQEKTSGELMGVGAKIANGDVVLKVKDMQALIGSTGLKAQFEVKPITQVFDESALSNGSLDQGGISKVTINRGVGKYHWRARLIDNEGRVSNWSSFGGNNDSPIPIESSEFDFEVTGVQEIPSRPGIPGALSPTDNVRPTWHWNPSTGGVGGIKGYFVYIGTAPGLSNIVNGEFTANTFYKHRENLTQEAYFARVVAADNGGNLSLASTPDGQIEILNASSMVDRSPAFMDVSEEVYPSTRVNLKWEASLSGDDDYYRIYRASIPINDDNLDSAGLLASEVRDTAFIDKTSLPGNTYYYQVTGVNIWGSESKVSVKVVNDKVTIADQTGFLWTTKDDFENNVKTTNNVSKRSENIDTASVRGDLKLTLPQGTAIDFGDGSDGDFSLSTIRTIREVYETDLGYGAGSYDPSAQPPAVPNFNNLTITKDGALMTGALVSIEFKVKGTLTVESDGVSDGMIDASGMGDAGALSDYTKGGGFGGGNFATYYFGNPSGGGGAGYGGTGGDGSGFAGLGGSAYGAFPQLPTFGSGGGTGISSADNTGADGGGLINIQVNSLDIQGQVVANGNSAFNGSYPGEGNGGGGSGGGIYIQSSNNVETNNLKAIGGLGGIGAWDSYDRKYRSAGGGGGGGRVVVQAPSVSGAPDVSGALSNNGAGAGATGSFDPIITPVVSGTLGLTGNGLQAATDKKVKWKSLVFNAEEVASENIKMQVRFADDEAALAGATYVGPDGTANTFFGKNNLQLPSTNASKWAEIKVELKTDNTLKTPIIHSIGINYENIAAPEATSLSQHLTNDQVIQVAQTINTTQTKLKVNGIISATNANAEFEVKKTTEAFNGANLVNGSTAVGGISEANVSGLIPTKAYHWRARVIDSSGAQSKWISFGNNSDGDPPSKKAQADFVIEGDLSLPRNLNVVAATPPAKAANLTWGAPPVGAVDHYNIYRFEEEITGSNFGQASRISNNTKVASYVDKNVYPGDTYYYQVTAVDSSGNESNLSIFAKNTKAYIQNKAGEGEPDDNPHKGAGYTTYGSNCRNCHAVHRAKGPKKIFRKIGEELCFTCHDGTGSSFNIMVTFKDKAAHDKFWEAPDDTGIKCTKCHHPHGATNYQGKDSGERMTKRVEEGLCLGCHDKPISVNNWNIAEQFGRKSSHSVTSTTTKDGLKGAKVECSSCHNPHVAEKGKPYSEEGASLNDTIGRLIDPTNTFKKWDGTLVEFCLKCHQDSNKPEKKATASEFVPYTIEFPDVTQLLSPFFPGWDKTAYRQSAHGQKIDGVERLQCNKCHMPHGSPNQRLNALNISDGQVFWPGPLENKTKTSGLIDAGYAMYNNSPNTYTYNNGSDLYADRLVFGSSNTRLYLRFQVAIPKGSVINSAVIKDMIPISSNTDSYTTGIRLIDKDSISAPGSGAVSWPLTGLIDWELTPWTAGTSVSTSDIKDLVQSYIDRDGYKEGNYIGIRFDGSNTAPSLRIIKFSQNIKLDVNYDEAALKIANTSADEGAYDFRASEETLCFQCHRPNNNRGAPDIYSAFDQNYGHYKIREQDKHKDTEDASGVKDANRHSECFDCHDPHKAQPSNRQLGNNKASGPNKGVKGIGVINGFPGTEPLYYPVDEITYEYELCFKCHSSYSSGYTGGDKAAEFNPNNASYHPILGMGKNLGIKDSAFKLGTPWNPTSGDDPDYGLTGNVGDPNSKVDPNYANGARVTCTDCHGNSDPNGAKGPHGSENNHILKKPVPQLCFDCHDEGSYYSGYGSSRFRQHANWTNGNHGGVGVGPNCLKCHGKIHGSKDQPHLLERGNGGQGMLKIQHREDGWTCAPHHSNTFSFMKKSFAYPHFKPSE</sequence>
<protein>
    <recommendedName>
        <fullName evidence="3">Fibronectin type-III domain-containing protein</fullName>
    </recommendedName>
</protein>
<dbReference type="InterPro" id="IPR010177">
    <property type="entry name" value="Paired_CXXCH_1"/>
</dbReference>
<feature type="region of interest" description="Disordered" evidence="2">
    <location>
        <begin position="1832"/>
        <end position="1855"/>
    </location>
</feature>
<evidence type="ECO:0000259" key="3">
    <source>
        <dbReference type="PROSITE" id="PS50853"/>
    </source>
</evidence>
<dbReference type="CDD" id="cd08168">
    <property type="entry name" value="Cytochrom_C3"/>
    <property type="match status" value="2"/>
</dbReference>
<dbReference type="InterPro" id="IPR051829">
    <property type="entry name" value="Multiheme_Cytochr_ET"/>
</dbReference>
<dbReference type="PROSITE" id="PS50853">
    <property type="entry name" value="FN3"/>
    <property type="match status" value="1"/>
</dbReference>
<feature type="compositionally biased region" description="Polar residues" evidence="2">
    <location>
        <begin position="1840"/>
        <end position="1852"/>
    </location>
</feature>
<dbReference type="InterPro" id="IPR036280">
    <property type="entry name" value="Multihaem_cyt_sf"/>
</dbReference>
<dbReference type="PANTHER" id="PTHR35038:SF8">
    <property type="entry name" value="C-TYPE POLYHEME CYTOCHROME OMCC"/>
    <property type="match status" value="1"/>
</dbReference>
<organism evidence="4">
    <name type="scientific">marine sediment metagenome</name>
    <dbReference type="NCBI Taxonomy" id="412755"/>
    <lineage>
        <taxon>unclassified sequences</taxon>
        <taxon>metagenomes</taxon>
        <taxon>ecological metagenomes</taxon>
    </lineage>
</organism>
<reference evidence="4" key="1">
    <citation type="journal article" date="2015" name="Nature">
        <title>Complex archaea that bridge the gap between prokaryotes and eukaryotes.</title>
        <authorList>
            <person name="Spang A."/>
            <person name="Saw J.H."/>
            <person name="Jorgensen S.L."/>
            <person name="Zaremba-Niedzwiedzka K."/>
            <person name="Martijn J."/>
            <person name="Lind A.E."/>
            <person name="van Eijk R."/>
            <person name="Schleper C."/>
            <person name="Guy L."/>
            <person name="Ettema T.J."/>
        </authorList>
    </citation>
    <scope>NUCLEOTIDE SEQUENCE</scope>
</reference>
<evidence type="ECO:0000256" key="2">
    <source>
        <dbReference type="SAM" id="MobiDB-lite"/>
    </source>
</evidence>
<dbReference type="Gene3D" id="1.10.1130.10">
    <property type="entry name" value="Flavocytochrome C3, Chain A"/>
    <property type="match status" value="2"/>
</dbReference>
<proteinExistence type="predicted"/>
<feature type="domain" description="Fibronectin type-III" evidence="3">
    <location>
        <begin position="1183"/>
        <end position="1280"/>
    </location>
</feature>
<dbReference type="CDD" id="cd00063">
    <property type="entry name" value="FN3"/>
    <property type="match status" value="1"/>
</dbReference>
<dbReference type="PANTHER" id="PTHR35038">
    <property type="entry name" value="DISSIMILATORY SULFITE REDUCTASE SIRA"/>
    <property type="match status" value="1"/>
</dbReference>
<evidence type="ECO:0000256" key="1">
    <source>
        <dbReference type="ARBA" id="ARBA00022729"/>
    </source>
</evidence>
<dbReference type="Pfam" id="PF09699">
    <property type="entry name" value="Paired_CXXCH_1"/>
    <property type="match status" value="3"/>
</dbReference>
<feature type="non-terminal residue" evidence="4">
    <location>
        <position position="1"/>
    </location>
</feature>
<dbReference type="InterPro" id="IPR003961">
    <property type="entry name" value="FN3_dom"/>
</dbReference>
<comment type="caution">
    <text evidence="4">The sequence shown here is derived from an EMBL/GenBank/DDBJ whole genome shotgun (WGS) entry which is preliminary data.</text>
</comment>
<evidence type="ECO:0000313" key="4">
    <source>
        <dbReference type="EMBL" id="KKN03132.1"/>
    </source>
</evidence>
<dbReference type="Gene3D" id="2.60.40.10">
    <property type="entry name" value="Immunoglobulins"/>
    <property type="match status" value="3"/>
</dbReference>
<keyword evidence="1" id="KW-0732">Signal</keyword>
<dbReference type="SMART" id="SM00060">
    <property type="entry name" value="FN3"/>
    <property type="match status" value="2"/>
</dbReference>
<dbReference type="SUPFAM" id="SSF49265">
    <property type="entry name" value="Fibronectin type III"/>
    <property type="match status" value="2"/>
</dbReference>
<dbReference type="SUPFAM" id="SSF48695">
    <property type="entry name" value="Multiheme cytochromes"/>
    <property type="match status" value="2"/>
</dbReference>
<accession>A0A0F9MUQ2</accession>
<gene>
    <name evidence="4" type="ORF">LCGC14_1110730</name>
</gene>
<dbReference type="EMBL" id="LAZR01005068">
    <property type="protein sequence ID" value="KKN03132.1"/>
    <property type="molecule type" value="Genomic_DNA"/>
</dbReference>
<dbReference type="InterPro" id="IPR013783">
    <property type="entry name" value="Ig-like_fold"/>
</dbReference>